<dbReference type="Proteomes" id="UP000887577">
    <property type="component" value="Unplaced"/>
</dbReference>
<evidence type="ECO:0000256" key="1">
    <source>
        <dbReference type="SAM" id="MobiDB-lite"/>
    </source>
</evidence>
<evidence type="ECO:0000313" key="2">
    <source>
        <dbReference type="Proteomes" id="UP000887577"/>
    </source>
</evidence>
<name>A0A914YDK1_9BILA</name>
<organism evidence="2 3">
    <name type="scientific">Panagrolaimus superbus</name>
    <dbReference type="NCBI Taxonomy" id="310955"/>
    <lineage>
        <taxon>Eukaryota</taxon>
        <taxon>Metazoa</taxon>
        <taxon>Ecdysozoa</taxon>
        <taxon>Nematoda</taxon>
        <taxon>Chromadorea</taxon>
        <taxon>Rhabditida</taxon>
        <taxon>Tylenchina</taxon>
        <taxon>Panagrolaimomorpha</taxon>
        <taxon>Panagrolaimoidea</taxon>
        <taxon>Panagrolaimidae</taxon>
        <taxon>Panagrolaimus</taxon>
    </lineage>
</organism>
<evidence type="ECO:0000313" key="3">
    <source>
        <dbReference type="WBParaSite" id="PSU_v2.g16830.t1"/>
    </source>
</evidence>
<feature type="region of interest" description="Disordered" evidence="1">
    <location>
        <begin position="65"/>
        <end position="122"/>
    </location>
</feature>
<dbReference type="WBParaSite" id="PSU_v2.g16830.t1">
    <property type="protein sequence ID" value="PSU_v2.g16830.t1"/>
    <property type="gene ID" value="PSU_v2.g16830"/>
</dbReference>
<feature type="compositionally biased region" description="Basic and acidic residues" evidence="1">
    <location>
        <begin position="99"/>
        <end position="122"/>
    </location>
</feature>
<proteinExistence type="predicted"/>
<keyword evidence="2" id="KW-1185">Reference proteome</keyword>
<sequence>MYAEKPTERKIVVAKRRLTTPAVKPSEKPKGILKATVPEPKKLSNGLVEPVGQFAFASKVQMPEIPSAQTPMFSAPKSTDAPTPSSQSRKRRQEPLNYDDMRNKSSDDYGKAEDALPPKHQY</sequence>
<feature type="compositionally biased region" description="Polar residues" evidence="1">
    <location>
        <begin position="67"/>
        <end position="87"/>
    </location>
</feature>
<dbReference type="AlphaFoldDB" id="A0A914YDK1"/>
<protein>
    <submittedName>
        <fullName evidence="3">Uncharacterized protein</fullName>
    </submittedName>
</protein>
<reference evidence="3" key="1">
    <citation type="submission" date="2022-11" db="UniProtKB">
        <authorList>
            <consortium name="WormBaseParasite"/>
        </authorList>
    </citation>
    <scope>IDENTIFICATION</scope>
</reference>
<accession>A0A914YDK1</accession>